<feature type="binding site" evidence="3">
    <location>
        <begin position="68"/>
        <end position="72"/>
    </location>
    <ligand>
        <name>D-ribulose 5-phosphate</name>
        <dbReference type="ChEBI" id="CHEBI:58121"/>
    </ligand>
</feature>
<proteinExistence type="inferred from homology"/>
<dbReference type="Proteomes" id="UP000233419">
    <property type="component" value="Chromosome"/>
</dbReference>
<keyword evidence="5" id="KW-1185">Reference proteome</keyword>
<dbReference type="NCBIfam" id="NF004051">
    <property type="entry name" value="PRK05571.1"/>
    <property type="match status" value="1"/>
</dbReference>
<dbReference type="EMBL" id="CP025257">
    <property type="protein sequence ID" value="AUF83869.1"/>
    <property type="molecule type" value="Genomic_DNA"/>
</dbReference>
<feature type="binding site" evidence="3">
    <location>
        <position position="134"/>
    </location>
    <ligand>
        <name>D-ribulose 5-phosphate</name>
        <dbReference type="ChEBI" id="CHEBI:58121"/>
    </ligand>
</feature>
<dbReference type="KEGG" id="msyr:CXP39_03700"/>
<dbReference type="InterPro" id="IPR036569">
    <property type="entry name" value="RpiB_LacA_LacB_sf"/>
</dbReference>
<evidence type="ECO:0000256" key="3">
    <source>
        <dbReference type="PIRSR" id="PIRSR005384-2"/>
    </source>
</evidence>
<dbReference type="AlphaFoldDB" id="A0A2K9C318"/>
<dbReference type="PIRSF" id="PIRSF005384">
    <property type="entry name" value="RpiB_LacA_B"/>
    <property type="match status" value="1"/>
</dbReference>
<evidence type="ECO:0000313" key="5">
    <source>
        <dbReference type="Proteomes" id="UP000233419"/>
    </source>
</evidence>
<dbReference type="SUPFAM" id="SSF89623">
    <property type="entry name" value="Ribose/Galactose isomerase RpiB/AlsB"/>
    <property type="match status" value="1"/>
</dbReference>
<dbReference type="InterPro" id="IPR003500">
    <property type="entry name" value="RpiB_LacA_LacB"/>
</dbReference>
<protein>
    <submittedName>
        <fullName evidence="4">RpiB/LacA/LacB family sugar-phosphate isomerase</fullName>
    </submittedName>
</protein>
<dbReference type="Gene3D" id="3.40.1400.10">
    <property type="entry name" value="Sugar-phosphate isomerase, RpiB/LacA/LacB"/>
    <property type="match status" value="1"/>
</dbReference>
<sequence length="146" mass="15851">MSKKIYITNDHTAIEMKQAIVKHLQELKYEVIDMGNNDGLSCSYSLNGINLGKAVVEDKGSRGIALCGTGIGISIAANKVQGIRAGLVYETQTAELIRQHNDCNVIATGARLIAVDKAIKLVDVFLKTEFEGGRHAERVGTINEYC</sequence>
<keyword evidence="4" id="KW-0413">Isomerase</keyword>
<feature type="binding site" evidence="3">
    <location>
        <begin position="10"/>
        <end position="11"/>
    </location>
    <ligand>
        <name>D-ribulose 5-phosphate</name>
        <dbReference type="ChEBI" id="CHEBI:58121"/>
    </ligand>
</feature>
<reference evidence="4 5" key="1">
    <citation type="submission" date="2017-12" db="EMBL/GenBank/DDBJ databases">
        <title>Mesoplasma syrphidae YJS, Complete Genome.</title>
        <authorList>
            <person name="Knight T.F."/>
            <person name="Citino T."/>
            <person name="Rubinstein R."/>
            <person name="Neuschaefer Z."/>
        </authorList>
    </citation>
    <scope>NUCLEOTIDE SEQUENCE [LARGE SCALE GENOMIC DNA]</scope>
    <source>
        <strain evidence="4 5">YJS</strain>
    </source>
</reference>
<dbReference type="GO" id="GO:0016861">
    <property type="term" value="F:intramolecular oxidoreductase activity, interconverting aldoses and ketoses"/>
    <property type="evidence" value="ECO:0007669"/>
    <property type="project" value="UniProtKB-ARBA"/>
</dbReference>
<dbReference type="GO" id="GO:0005975">
    <property type="term" value="P:carbohydrate metabolic process"/>
    <property type="evidence" value="ECO:0007669"/>
    <property type="project" value="InterPro"/>
</dbReference>
<feature type="binding site" evidence="3">
    <location>
        <position position="111"/>
    </location>
    <ligand>
        <name>D-ribulose 5-phosphate</name>
        <dbReference type="ChEBI" id="CHEBI:58121"/>
    </ligand>
</feature>
<accession>A0A2K9C318</accession>
<organism evidence="4 5">
    <name type="scientific">Mesoplasma syrphidae</name>
    <dbReference type="NCBI Taxonomy" id="225999"/>
    <lineage>
        <taxon>Bacteria</taxon>
        <taxon>Bacillati</taxon>
        <taxon>Mycoplasmatota</taxon>
        <taxon>Mollicutes</taxon>
        <taxon>Entomoplasmatales</taxon>
        <taxon>Entomoplasmataceae</taxon>
        <taxon>Mesoplasma</taxon>
    </lineage>
</organism>
<feature type="active site" description="Proton donor" evidence="2">
    <location>
        <position position="100"/>
    </location>
</feature>
<dbReference type="RefSeq" id="WP_027048253.1">
    <property type="nucleotide sequence ID" value="NZ_CP025257.1"/>
</dbReference>
<feature type="active site" description="Proton acceptor" evidence="2">
    <location>
        <position position="67"/>
    </location>
</feature>
<evidence type="ECO:0000256" key="2">
    <source>
        <dbReference type="PIRSR" id="PIRSR005384-1"/>
    </source>
</evidence>
<comment type="similarity">
    <text evidence="1">Belongs to the LacAB/RpiB family.</text>
</comment>
<dbReference type="NCBIfam" id="TIGR00689">
    <property type="entry name" value="rpiB_lacA_lacB"/>
    <property type="match status" value="1"/>
</dbReference>
<name>A0A2K9C318_9MOLU</name>
<dbReference type="OrthoDB" id="1778624at2"/>
<evidence type="ECO:0000313" key="4">
    <source>
        <dbReference type="EMBL" id="AUF83869.1"/>
    </source>
</evidence>
<evidence type="ECO:0000256" key="1">
    <source>
        <dbReference type="ARBA" id="ARBA00008754"/>
    </source>
</evidence>
<feature type="binding site" evidence="3">
    <location>
        <position position="101"/>
    </location>
    <ligand>
        <name>D-ribulose 5-phosphate</name>
        <dbReference type="ChEBI" id="CHEBI:58121"/>
    </ligand>
</feature>
<dbReference type="Pfam" id="PF02502">
    <property type="entry name" value="LacAB_rpiB"/>
    <property type="match status" value="1"/>
</dbReference>
<dbReference type="PANTHER" id="PTHR30345:SF0">
    <property type="entry name" value="DNA DAMAGE-REPAIR_TOLERATION PROTEIN DRT102"/>
    <property type="match status" value="1"/>
</dbReference>
<gene>
    <name evidence="4" type="ORF">CXP39_03700</name>
</gene>
<dbReference type="PANTHER" id="PTHR30345">
    <property type="entry name" value="RIBOSE-5-PHOSPHATE ISOMERASE B"/>
    <property type="match status" value="1"/>
</dbReference>
<feature type="binding site" evidence="3">
    <location>
        <position position="138"/>
    </location>
    <ligand>
        <name>D-ribulose 5-phosphate</name>
        <dbReference type="ChEBI" id="CHEBI:58121"/>
    </ligand>
</feature>